<evidence type="ECO:0000256" key="6">
    <source>
        <dbReference type="RuleBase" id="RU367087"/>
    </source>
</evidence>
<evidence type="ECO:0000256" key="3">
    <source>
        <dbReference type="ARBA" id="ARBA00022679"/>
    </source>
</evidence>
<keyword evidence="4 5" id="KW-0949">S-adenosyl-L-methionine</keyword>
<accession>A0A8B7YD09</accession>
<dbReference type="EC" id="2.1.1.-" evidence="6"/>
<organism evidence="9 10">
    <name type="scientific">Acanthaster planci</name>
    <name type="common">Crown-of-thorns starfish</name>
    <dbReference type="NCBI Taxonomy" id="133434"/>
    <lineage>
        <taxon>Eukaryota</taxon>
        <taxon>Metazoa</taxon>
        <taxon>Echinodermata</taxon>
        <taxon>Eleutherozoa</taxon>
        <taxon>Asterozoa</taxon>
        <taxon>Asteroidea</taxon>
        <taxon>Valvatacea</taxon>
        <taxon>Valvatida</taxon>
        <taxon>Acanthasteridae</taxon>
        <taxon>Acanthaster</taxon>
    </lineage>
</organism>
<dbReference type="GO" id="GO:0008173">
    <property type="term" value="F:RNA methyltransferase activity"/>
    <property type="evidence" value="ECO:0007669"/>
    <property type="project" value="UniProtKB-UniRule"/>
</dbReference>
<sequence>MSSQAEALPVSTGHPESWNLRPDTVDRSSICEVSEHQNWMAKEASDDQDDIGSCPSGSVPSQASANSKNSEVKLEQACLHELDNQRRLSGSNDDGSAVEVSAKKKRHASVSNPGNHKQVGRKRRKTTDRSASHPKFLMGGSITDPLNLNSLCNEEVSRCLNAATPISSPLPLINKDPNPVLVPIDLSDPLKLNTVCGEVDDVASLTRTLTPKLASKKRKKRMDKITESHSADEATIIKSKPSNLNLEGAKRLQHHGSTSKIVDKIVSPVIPESQIYRKRKKQEPTAKISRALLIERTDSKPKEVSPDKKTPPPKRDRTPEKRRYKRQTSKELPKFKEQNKKFQYGNYHRYYGYRNPDQEDDSRIPFLKRKWFEGKTCLDIGCNSGHLTLYLARNFAPQRITGIDIDATLIGIARKNIRHCLEMDKNPGHQKFPVSMEKTYGPINSTEQPAERRKTTAKFPGNMLFRCANFVPENDDIMEMQKPEYDTVLCLSVTKWVHLNWGDAGLKRMFRRIFLCLRPGGRLILESQAWPSYTKKKKLTETIYRNFKQIQLKPDKFKDYLLSSHVGFSSCETIGTPLNKSKGFRRPILMFTKLTTSRDGIAKPEVPPSPGCSSTTSKMEQLVVPTLHDTPSTGDRTPLAVPHKIGSRPLESSCAKGECAAGSTCQGTSMDPQPDDGKQASRDDKGNSVEVEQSDHLPKRQALSQATTETEEKKLDTKRSFHVDELVEDGKKSGSETPPAKKVKAEVTTD</sequence>
<reference evidence="10" key="1">
    <citation type="submission" date="2025-08" db="UniProtKB">
        <authorList>
            <consortium name="RefSeq"/>
        </authorList>
    </citation>
    <scope>IDENTIFICATION</scope>
</reference>
<dbReference type="InterPro" id="IPR010675">
    <property type="entry name" value="Bin3_C"/>
</dbReference>
<dbReference type="Proteomes" id="UP000694845">
    <property type="component" value="Unplaced"/>
</dbReference>
<dbReference type="InterPro" id="IPR039772">
    <property type="entry name" value="Bin3-like"/>
</dbReference>
<dbReference type="RefSeq" id="XP_022090265.1">
    <property type="nucleotide sequence ID" value="XM_022234573.1"/>
</dbReference>
<gene>
    <name evidence="10" type="primary">LOC110979071</name>
</gene>
<dbReference type="GO" id="GO:0017069">
    <property type="term" value="F:snRNA binding"/>
    <property type="evidence" value="ECO:0007669"/>
    <property type="project" value="TreeGrafter"/>
</dbReference>
<dbReference type="AlphaFoldDB" id="A0A8B7YD09"/>
<keyword evidence="2 6" id="KW-0489">Methyltransferase</keyword>
<comment type="similarity">
    <text evidence="1 6">Belongs to the methyltransferase superfamily.</text>
</comment>
<feature type="compositionally biased region" description="Basic and acidic residues" evidence="7">
    <location>
        <begin position="675"/>
        <end position="698"/>
    </location>
</feature>
<evidence type="ECO:0000256" key="7">
    <source>
        <dbReference type="SAM" id="MobiDB-lite"/>
    </source>
</evidence>
<protein>
    <recommendedName>
        <fullName evidence="6">RNA methyltransferase</fullName>
        <ecNumber evidence="6">2.1.1.-</ecNumber>
    </recommendedName>
</protein>
<proteinExistence type="inferred from homology"/>
<dbReference type="OMA" id="WMAKEAS"/>
<dbReference type="Pfam" id="PF13649">
    <property type="entry name" value="Methyltransf_25"/>
    <property type="match status" value="1"/>
</dbReference>
<dbReference type="KEGG" id="aplc:110979071"/>
<evidence type="ECO:0000256" key="4">
    <source>
        <dbReference type="ARBA" id="ARBA00022691"/>
    </source>
</evidence>
<feature type="compositionally biased region" description="Basic and acidic residues" evidence="7">
    <location>
        <begin position="293"/>
        <end position="321"/>
    </location>
</feature>
<dbReference type="PANTHER" id="PTHR12315:SF0">
    <property type="entry name" value="7SK SNRNA METHYLPHOSPHATE CAPPING ENZYME"/>
    <property type="match status" value="1"/>
</dbReference>
<dbReference type="Gene3D" id="3.40.50.150">
    <property type="entry name" value="Vaccinia Virus protein VP39"/>
    <property type="match status" value="1"/>
</dbReference>
<evidence type="ECO:0000256" key="5">
    <source>
        <dbReference type="PROSITE-ProRule" id="PRU00848"/>
    </source>
</evidence>
<dbReference type="Pfam" id="PF06859">
    <property type="entry name" value="Bin3"/>
    <property type="match status" value="1"/>
</dbReference>
<name>A0A8B7YD09_ACAPL</name>
<dbReference type="GO" id="GO:0040031">
    <property type="term" value="P:snRNA modification"/>
    <property type="evidence" value="ECO:0007669"/>
    <property type="project" value="TreeGrafter"/>
</dbReference>
<feature type="compositionally biased region" description="Polar residues" evidence="7">
    <location>
        <begin position="55"/>
        <end position="69"/>
    </location>
</feature>
<evidence type="ECO:0000256" key="2">
    <source>
        <dbReference type="ARBA" id="ARBA00022603"/>
    </source>
</evidence>
<dbReference type="GO" id="GO:0032259">
    <property type="term" value="P:methylation"/>
    <property type="evidence" value="ECO:0007669"/>
    <property type="project" value="UniProtKB-KW"/>
</dbReference>
<dbReference type="SUPFAM" id="SSF53335">
    <property type="entry name" value="S-adenosyl-L-methionine-dependent methyltransferases"/>
    <property type="match status" value="1"/>
</dbReference>
<dbReference type="OrthoDB" id="10017101at2759"/>
<keyword evidence="9" id="KW-1185">Reference proteome</keyword>
<dbReference type="InterPro" id="IPR024160">
    <property type="entry name" value="BIN3_SAM-bd_dom"/>
</dbReference>
<feature type="region of interest" description="Disordered" evidence="7">
    <location>
        <begin position="276"/>
        <end position="336"/>
    </location>
</feature>
<evidence type="ECO:0000259" key="8">
    <source>
        <dbReference type="PROSITE" id="PS51515"/>
    </source>
</evidence>
<dbReference type="PANTHER" id="PTHR12315">
    <property type="entry name" value="BICOID-INTERACTING PROTEIN RELATED"/>
    <property type="match status" value="1"/>
</dbReference>
<feature type="domain" description="Bin3-type SAM" evidence="8">
    <location>
        <begin position="361"/>
        <end position="596"/>
    </location>
</feature>
<dbReference type="PROSITE" id="PS51515">
    <property type="entry name" value="BIN3_SAM"/>
    <property type="match status" value="1"/>
</dbReference>
<evidence type="ECO:0000313" key="9">
    <source>
        <dbReference type="Proteomes" id="UP000694845"/>
    </source>
</evidence>
<evidence type="ECO:0000313" key="10">
    <source>
        <dbReference type="RefSeq" id="XP_022090265.1"/>
    </source>
</evidence>
<dbReference type="CDD" id="cd02440">
    <property type="entry name" value="AdoMet_MTases"/>
    <property type="match status" value="1"/>
</dbReference>
<feature type="compositionally biased region" description="Basic and acidic residues" evidence="7">
    <location>
        <begin position="710"/>
        <end position="734"/>
    </location>
</feature>
<dbReference type="InterPro" id="IPR029063">
    <property type="entry name" value="SAM-dependent_MTases_sf"/>
</dbReference>
<dbReference type="GeneID" id="110979071"/>
<feature type="region of interest" description="Disordered" evidence="7">
    <location>
        <begin position="627"/>
        <end position="750"/>
    </location>
</feature>
<evidence type="ECO:0000256" key="1">
    <source>
        <dbReference type="ARBA" id="ARBA00008361"/>
    </source>
</evidence>
<feature type="region of interest" description="Disordered" evidence="7">
    <location>
        <begin position="1"/>
        <end position="138"/>
    </location>
</feature>
<dbReference type="InterPro" id="IPR041698">
    <property type="entry name" value="Methyltransf_25"/>
</dbReference>
<feature type="compositionally biased region" description="Basic and acidic residues" evidence="7">
    <location>
        <begin position="70"/>
        <end position="86"/>
    </location>
</feature>
<keyword evidence="3 6" id="KW-0808">Transferase</keyword>
<dbReference type="GO" id="GO:0008171">
    <property type="term" value="F:O-methyltransferase activity"/>
    <property type="evidence" value="ECO:0007669"/>
    <property type="project" value="UniProtKB-UniRule"/>
</dbReference>